<comment type="caution">
    <text evidence="3">The sequence shown here is derived from an EMBL/GenBank/DDBJ whole genome shotgun (WGS) entry which is preliminary data.</text>
</comment>
<feature type="repeat" description="RCC1" evidence="1">
    <location>
        <begin position="344"/>
        <end position="442"/>
    </location>
</feature>
<evidence type="ECO:0000256" key="2">
    <source>
        <dbReference type="SAM" id="MobiDB-lite"/>
    </source>
</evidence>
<feature type="compositionally biased region" description="Pro residues" evidence="2">
    <location>
        <begin position="159"/>
        <end position="170"/>
    </location>
</feature>
<feature type="region of interest" description="Disordered" evidence="2">
    <location>
        <begin position="380"/>
        <end position="415"/>
    </location>
</feature>
<evidence type="ECO:0000313" key="3">
    <source>
        <dbReference type="EMBL" id="CAE8624378.1"/>
    </source>
</evidence>
<feature type="region of interest" description="Disordered" evidence="2">
    <location>
        <begin position="150"/>
        <end position="221"/>
    </location>
</feature>
<dbReference type="InterPro" id="IPR009091">
    <property type="entry name" value="RCC1/BLIP-II"/>
</dbReference>
<organism evidence="3 4">
    <name type="scientific">Polarella glacialis</name>
    <name type="common">Dinoflagellate</name>
    <dbReference type="NCBI Taxonomy" id="89957"/>
    <lineage>
        <taxon>Eukaryota</taxon>
        <taxon>Sar</taxon>
        <taxon>Alveolata</taxon>
        <taxon>Dinophyceae</taxon>
        <taxon>Suessiales</taxon>
        <taxon>Suessiaceae</taxon>
        <taxon>Polarella</taxon>
    </lineage>
</organism>
<dbReference type="AlphaFoldDB" id="A0A813GNZ0"/>
<keyword evidence="4" id="KW-1185">Reference proteome</keyword>
<sequence>MASMGPLFDFSLQLQAACTSIADSQLHAISQNRAGFESWLAEALDLGRASLSSPPRAVPACERPTVRLLRTAAPPTKPAGDTRPAQAKVLHSPPPRSPEQPQRERAAEKSPESPAKRPRTDCADASPEGCRQELKHLPLEQVGAAPSPCRATLKMKPVPSTPPPQGPPPSGFGMGSKPTITASSQDSAGPPSPKKRSRQEENEGTPVTPVKEAWASSTQVRPEVPVVASAISALPPPRIGLFASASAPAAAAPAIFAQPSNTEVTEALGASGAAAGHANEAPDEEEDEAESDGGSEGEGSGGSFRRGSQELHVHEGVPLHNLSAIFVLAVAVGDGHAVFVSRGGQAFAVGRNDRGQLGLCDHNVRCQPTMLPPLRAMQVAADDPGQDARGESSFPPAESQRSRQSGRSSSKPKVQPIRTDLSEFAIIAAACGSVHTLLLARPLKGGEQQVFICGAW</sequence>
<proteinExistence type="predicted"/>
<gene>
    <name evidence="3" type="ORF">PGLA1383_LOCUS41504</name>
</gene>
<dbReference type="SUPFAM" id="SSF50985">
    <property type="entry name" value="RCC1/BLIP-II"/>
    <property type="match status" value="1"/>
</dbReference>
<evidence type="ECO:0000256" key="1">
    <source>
        <dbReference type="PROSITE-ProRule" id="PRU00235"/>
    </source>
</evidence>
<feature type="non-terminal residue" evidence="3">
    <location>
        <position position="1"/>
    </location>
</feature>
<feature type="region of interest" description="Disordered" evidence="2">
    <location>
        <begin position="65"/>
        <end position="127"/>
    </location>
</feature>
<feature type="region of interest" description="Disordered" evidence="2">
    <location>
        <begin position="270"/>
        <end position="306"/>
    </location>
</feature>
<dbReference type="OrthoDB" id="297375at2759"/>
<dbReference type="Proteomes" id="UP000654075">
    <property type="component" value="Unassembled WGS sequence"/>
</dbReference>
<name>A0A813GNZ0_POLGL</name>
<feature type="compositionally biased region" description="Low complexity" evidence="2">
    <location>
        <begin position="270"/>
        <end position="279"/>
    </location>
</feature>
<evidence type="ECO:0000313" key="4">
    <source>
        <dbReference type="Proteomes" id="UP000654075"/>
    </source>
</evidence>
<reference evidence="3" key="1">
    <citation type="submission" date="2021-02" db="EMBL/GenBank/DDBJ databases">
        <authorList>
            <person name="Dougan E. K."/>
            <person name="Rhodes N."/>
            <person name="Thang M."/>
            <person name="Chan C."/>
        </authorList>
    </citation>
    <scope>NUCLEOTIDE SEQUENCE</scope>
</reference>
<dbReference type="Pfam" id="PF13540">
    <property type="entry name" value="RCC1_2"/>
    <property type="match status" value="1"/>
</dbReference>
<protein>
    <submittedName>
        <fullName evidence="3">Uncharacterized protein</fullName>
    </submittedName>
</protein>
<dbReference type="EMBL" id="CAJNNV010028374">
    <property type="protein sequence ID" value="CAE8624378.1"/>
    <property type="molecule type" value="Genomic_DNA"/>
</dbReference>
<dbReference type="InterPro" id="IPR000408">
    <property type="entry name" value="Reg_chr_condens"/>
</dbReference>
<accession>A0A813GNZ0</accession>
<dbReference type="Gene3D" id="2.130.10.30">
    <property type="entry name" value="Regulator of chromosome condensation 1/beta-lactamase-inhibitor protein II"/>
    <property type="match status" value="1"/>
</dbReference>
<feature type="compositionally biased region" description="Basic and acidic residues" evidence="2">
    <location>
        <begin position="101"/>
        <end position="122"/>
    </location>
</feature>
<feature type="compositionally biased region" description="Acidic residues" evidence="2">
    <location>
        <begin position="281"/>
        <end position="295"/>
    </location>
</feature>
<dbReference type="PROSITE" id="PS50012">
    <property type="entry name" value="RCC1_3"/>
    <property type="match status" value="1"/>
</dbReference>